<organism evidence="1 2">
    <name type="scientific">Ignicoccus hospitalis (strain KIN4/I / DSM 18386 / JCM 14125)</name>
    <dbReference type="NCBI Taxonomy" id="453591"/>
    <lineage>
        <taxon>Archaea</taxon>
        <taxon>Thermoproteota</taxon>
        <taxon>Thermoprotei</taxon>
        <taxon>Desulfurococcales</taxon>
        <taxon>Desulfurococcaceae</taxon>
        <taxon>Ignicoccus</taxon>
    </lineage>
</organism>
<dbReference type="EMBL" id="CP000816">
    <property type="protein sequence ID" value="ABU82147.1"/>
    <property type="molecule type" value="Genomic_DNA"/>
</dbReference>
<keyword evidence="2" id="KW-1185">Reference proteome</keyword>
<dbReference type="STRING" id="453591.Igni_0967"/>
<dbReference type="AlphaFoldDB" id="A8AB45"/>
<dbReference type="Proteomes" id="UP000000262">
    <property type="component" value="Chromosome"/>
</dbReference>
<dbReference type="RefSeq" id="WP_012123111.1">
    <property type="nucleotide sequence ID" value="NC_009776.1"/>
</dbReference>
<dbReference type="GeneID" id="5562269"/>
<proteinExistence type="predicted"/>
<protein>
    <submittedName>
        <fullName evidence="1">Uncharacterized protein</fullName>
    </submittedName>
</protein>
<evidence type="ECO:0000313" key="2">
    <source>
        <dbReference type="Proteomes" id="UP000000262"/>
    </source>
</evidence>
<gene>
    <name evidence="1" type="ordered locus">Igni_0967</name>
</gene>
<sequence length="75" mass="8471">MKREAVALAFLGAILLVVSFLPDPFFLTLLRALVMMLGAYSLYIAKKVWELEKGFNEAVRVGEKIKKKLDELQVS</sequence>
<dbReference type="HOGENOM" id="CLU_2662277_0_0_2"/>
<accession>A8AB45</accession>
<name>A8AB45_IGNH4</name>
<evidence type="ECO:0000313" key="1">
    <source>
        <dbReference type="EMBL" id="ABU82147.1"/>
    </source>
</evidence>
<dbReference type="KEGG" id="iho:Igni_0967"/>
<reference evidence="1 2" key="1">
    <citation type="journal article" date="2008" name="Genome Biol.">
        <title>A genomic analysis of the archaeal system Ignicoccus hospitalis-Nanoarchaeum equitans.</title>
        <authorList>
            <person name="Podar M."/>
            <person name="Anderson I."/>
            <person name="Makarova K.S."/>
            <person name="Elkins J.G."/>
            <person name="Ivanova N."/>
            <person name="Wall M.A."/>
            <person name="Lykidis A."/>
            <person name="Mavromatis K."/>
            <person name="Sun H."/>
            <person name="Hudson M.E."/>
            <person name="Chen W."/>
            <person name="Deciu C."/>
            <person name="Hutchison D."/>
            <person name="Eads J.R."/>
            <person name="Anderson A."/>
            <person name="Fernandes F."/>
            <person name="Szeto E."/>
            <person name="Lapidus A."/>
            <person name="Kyrpides N.C."/>
            <person name="Saier M.H.Jr."/>
            <person name="Richardson P.M."/>
            <person name="Rachel R."/>
            <person name="Huber H."/>
            <person name="Eisen J.A."/>
            <person name="Koonin E.V."/>
            <person name="Keller M."/>
            <person name="Stetter K.O."/>
        </authorList>
    </citation>
    <scope>NUCLEOTIDE SEQUENCE [LARGE SCALE GENOMIC DNA]</scope>
    <source>
        <strain evidence="2">KIN4/I / DSM 18386 / JCM 14125</strain>
    </source>
</reference>